<evidence type="ECO:0000259" key="6">
    <source>
        <dbReference type="Pfam" id="PF02836"/>
    </source>
</evidence>
<dbReference type="PROSITE" id="PS00608">
    <property type="entry name" value="GLYCOSYL_HYDROL_F2_2"/>
    <property type="match status" value="1"/>
</dbReference>
<gene>
    <name evidence="10" type="ORF">NPE20_10750</name>
</gene>
<sequence length="809" mass="90706">MQSLSAFLKTAAAVIAVLFCSTICFAQQARTVADFDKGWRFHLGDVSNAEKMTTADKNWRILNLPHDWSIEGQFSKDNPATPEGGALPGGIGWYRKTFTVPASAKSKKLYIDFDGVYQHSDVWINGHHLGFRPNGYISFRYELTPYLNFGRANVIAVKVNNSEQPNSRWYSGSGIYRNVWLVTTNKIAIDHWGTYITTPQVNNEFADVAVEVKINNAAAANAGVTTRVYIYNTDGKLVSGGGTVPPATKQGDTVSILKTTLKVNNPHLWSVDDPYLYKVVSKVFDGDKVVDTYTNTLGIRYFNFDADKGFSLNGKPMKILGVCDHHDLGSLGSAINTRALERQLQILKAMGCNGIRTSHNPPAPELLDLCDRMGFIVMDEAFDMWKMQKTKYDYHLYWDEWHKRDLQDQLLRDRNHPSVFVWSIGNEIGEQYSKTDTAGRNIARELAGIVRSMDNRPITSANNDPGTANNLIASGALDLIGYNYHEFDYAKFHERFPGKKFIATETTSGLETRGYYEMPSDSIRIWPPQWDKPLIREGNNVSAYDNTRPTWGSTHEATWKVMKKYDHLSGMFIWTGFDYLGEPTPYTWPSRSSYFGIIDLAGFPKDIYYMYQSEWTAKPVLHIFPHWNWEPGKMIDIWAYYNNADEVELYLNGKSVGIKKKTGDDLHVMWRLKFEPGTLKAVSRKNGKVVLTKEIKTAGAPAKIELTADRSNIKADGKDLSFITVRVLDKDGNLVPNAANRIKFTVLGGTLVSVDNGNPVSHDSFRANNVKAFHGLALAVVKGRETVGSIRVTATTAGLKPVVVTLNAK</sequence>
<dbReference type="Pfam" id="PF16355">
    <property type="entry name" value="DUF4982"/>
    <property type="match status" value="1"/>
</dbReference>
<evidence type="ECO:0000259" key="7">
    <source>
        <dbReference type="Pfam" id="PF02837"/>
    </source>
</evidence>
<feature type="chain" id="PRO_5046939728" evidence="4">
    <location>
        <begin position="27"/>
        <end position="809"/>
    </location>
</feature>
<dbReference type="SUPFAM" id="SSF49373">
    <property type="entry name" value="Invasin/intimin cell-adhesion fragments"/>
    <property type="match status" value="1"/>
</dbReference>
<dbReference type="NCBIfam" id="NF041463">
    <property type="entry name" value="GalB"/>
    <property type="match status" value="1"/>
</dbReference>
<evidence type="ECO:0000256" key="2">
    <source>
        <dbReference type="ARBA" id="ARBA00022801"/>
    </source>
</evidence>
<dbReference type="PANTHER" id="PTHR42732:SF1">
    <property type="entry name" value="BETA-MANNOSIDASE"/>
    <property type="match status" value="1"/>
</dbReference>
<dbReference type="SUPFAM" id="SSF49785">
    <property type="entry name" value="Galactose-binding domain-like"/>
    <property type="match status" value="1"/>
</dbReference>
<name>A0ABT1T1F6_9SPHI</name>
<dbReference type="InterPro" id="IPR051913">
    <property type="entry name" value="GH2_Domain-Containing"/>
</dbReference>
<evidence type="ECO:0000256" key="3">
    <source>
        <dbReference type="ARBA" id="ARBA00023295"/>
    </source>
</evidence>
<evidence type="ECO:0000256" key="4">
    <source>
        <dbReference type="SAM" id="SignalP"/>
    </source>
</evidence>
<evidence type="ECO:0000259" key="5">
    <source>
        <dbReference type="Pfam" id="PF00703"/>
    </source>
</evidence>
<feature type="domain" description="Glycosyl hydrolases family 2 sugar binding" evidence="7">
    <location>
        <begin position="90"/>
        <end position="184"/>
    </location>
</feature>
<dbReference type="EMBL" id="JANHOH010000001">
    <property type="protein sequence ID" value="MCQ6958442.1"/>
    <property type="molecule type" value="Genomic_DNA"/>
</dbReference>
<dbReference type="InterPro" id="IPR006103">
    <property type="entry name" value="Glyco_hydro_2_cat"/>
</dbReference>
<evidence type="ECO:0000259" key="9">
    <source>
        <dbReference type="Pfam" id="PF18565"/>
    </source>
</evidence>
<feature type="domain" description="Glycoside hydrolase family 2" evidence="9">
    <location>
        <begin position="704"/>
        <end position="804"/>
    </location>
</feature>
<keyword evidence="11" id="KW-1185">Reference proteome</keyword>
<feature type="domain" description="Glycoside hydrolase family 2 immunoglobulin-like beta-sandwich" evidence="5">
    <location>
        <begin position="196"/>
        <end position="300"/>
    </location>
</feature>
<proteinExistence type="inferred from homology"/>
<dbReference type="InterPro" id="IPR006102">
    <property type="entry name" value="Ig-like_GH2"/>
</dbReference>
<dbReference type="InterPro" id="IPR017853">
    <property type="entry name" value="GH"/>
</dbReference>
<dbReference type="Gene3D" id="2.60.120.260">
    <property type="entry name" value="Galactose-binding domain-like"/>
    <property type="match status" value="1"/>
</dbReference>
<keyword evidence="3" id="KW-0326">Glycosidase</keyword>
<dbReference type="PANTHER" id="PTHR42732">
    <property type="entry name" value="BETA-GALACTOSIDASE"/>
    <property type="match status" value="1"/>
</dbReference>
<keyword evidence="4" id="KW-0732">Signal</keyword>
<dbReference type="Gene3D" id="3.20.20.80">
    <property type="entry name" value="Glycosidases"/>
    <property type="match status" value="1"/>
</dbReference>
<dbReference type="SUPFAM" id="SSF49303">
    <property type="entry name" value="beta-Galactosidase/glucuronidase domain"/>
    <property type="match status" value="1"/>
</dbReference>
<feature type="signal peptide" evidence="4">
    <location>
        <begin position="1"/>
        <end position="26"/>
    </location>
</feature>
<evidence type="ECO:0000256" key="1">
    <source>
        <dbReference type="ARBA" id="ARBA00007401"/>
    </source>
</evidence>
<comment type="caution">
    <text evidence="10">The sequence shown here is derived from an EMBL/GenBank/DDBJ whole genome shotgun (WGS) entry which is preliminary data.</text>
</comment>
<keyword evidence="2" id="KW-0378">Hydrolase</keyword>
<reference evidence="10 11" key="1">
    <citation type="submission" date="2022-07" db="EMBL/GenBank/DDBJ databases">
        <title>Mucilaginibacter sp. JC4.</title>
        <authorList>
            <person name="Le V."/>
            <person name="Ko S.-R."/>
            <person name="Ahn C.-Y."/>
            <person name="Oh H.-M."/>
        </authorList>
    </citation>
    <scope>NUCLEOTIDE SEQUENCE [LARGE SCALE GENOMIC DNA]</scope>
    <source>
        <strain evidence="10 11">JC4</strain>
    </source>
</reference>
<dbReference type="InterPro" id="IPR040605">
    <property type="entry name" value="Glyco_hydro2_dom5"/>
</dbReference>
<dbReference type="SUPFAM" id="SSF51445">
    <property type="entry name" value="(Trans)glycosidases"/>
    <property type="match status" value="1"/>
</dbReference>
<dbReference type="InterPro" id="IPR008979">
    <property type="entry name" value="Galactose-bd-like_sf"/>
</dbReference>
<dbReference type="PRINTS" id="PR00132">
    <property type="entry name" value="GLHYDRLASE2"/>
</dbReference>
<dbReference type="InterPro" id="IPR013783">
    <property type="entry name" value="Ig-like_fold"/>
</dbReference>
<dbReference type="InterPro" id="IPR036156">
    <property type="entry name" value="Beta-gal/glucu_dom_sf"/>
</dbReference>
<dbReference type="Pfam" id="PF02837">
    <property type="entry name" value="Glyco_hydro_2_N"/>
    <property type="match status" value="1"/>
</dbReference>
<comment type="similarity">
    <text evidence="1">Belongs to the glycosyl hydrolase 2 family.</text>
</comment>
<dbReference type="InterPro" id="IPR032311">
    <property type="entry name" value="DUF4982"/>
</dbReference>
<dbReference type="Proteomes" id="UP001204376">
    <property type="component" value="Unassembled WGS sequence"/>
</dbReference>
<feature type="domain" description="Glycoside hydrolase family 2 catalytic" evidence="6">
    <location>
        <begin position="307"/>
        <end position="575"/>
    </location>
</feature>
<dbReference type="Pfam" id="PF00703">
    <property type="entry name" value="Glyco_hydro_2"/>
    <property type="match status" value="1"/>
</dbReference>
<accession>A0ABT1T1F6</accession>
<organism evidence="10 11">
    <name type="scientific">Mucilaginibacter aquariorum</name>
    <dbReference type="NCBI Taxonomy" id="2967225"/>
    <lineage>
        <taxon>Bacteria</taxon>
        <taxon>Pseudomonadati</taxon>
        <taxon>Bacteroidota</taxon>
        <taxon>Sphingobacteriia</taxon>
        <taxon>Sphingobacteriales</taxon>
        <taxon>Sphingobacteriaceae</taxon>
        <taxon>Mucilaginibacter</taxon>
    </lineage>
</organism>
<dbReference type="InterPro" id="IPR008964">
    <property type="entry name" value="Invasin/intimin_cell_adhesion"/>
</dbReference>
<evidence type="ECO:0000313" key="11">
    <source>
        <dbReference type="Proteomes" id="UP001204376"/>
    </source>
</evidence>
<dbReference type="InterPro" id="IPR048229">
    <property type="entry name" value="GalB-like"/>
</dbReference>
<evidence type="ECO:0000259" key="8">
    <source>
        <dbReference type="Pfam" id="PF16355"/>
    </source>
</evidence>
<dbReference type="InterPro" id="IPR006101">
    <property type="entry name" value="Glyco_hydro_2"/>
</dbReference>
<dbReference type="InterPro" id="IPR023232">
    <property type="entry name" value="Glyco_hydro_2_AS"/>
</dbReference>
<dbReference type="InterPro" id="IPR006104">
    <property type="entry name" value="Glyco_hydro_2_N"/>
</dbReference>
<protein>
    <submittedName>
        <fullName evidence="10">DUF4982 domain-containing protein</fullName>
    </submittedName>
</protein>
<feature type="domain" description="DUF4982" evidence="8">
    <location>
        <begin position="632"/>
        <end position="690"/>
    </location>
</feature>
<dbReference type="RefSeq" id="WP_256538613.1">
    <property type="nucleotide sequence ID" value="NZ_JANHOH010000001.1"/>
</dbReference>
<dbReference type="Pfam" id="PF02836">
    <property type="entry name" value="Glyco_hydro_2_C"/>
    <property type="match status" value="1"/>
</dbReference>
<dbReference type="Gene3D" id="2.60.40.10">
    <property type="entry name" value="Immunoglobulins"/>
    <property type="match status" value="3"/>
</dbReference>
<evidence type="ECO:0000313" key="10">
    <source>
        <dbReference type="EMBL" id="MCQ6958442.1"/>
    </source>
</evidence>
<dbReference type="Pfam" id="PF18565">
    <property type="entry name" value="Glyco_hydro2_C5"/>
    <property type="match status" value="1"/>
</dbReference>